<dbReference type="SUPFAM" id="SSF117892">
    <property type="entry name" value="Band 7/SPFH domain"/>
    <property type="match status" value="1"/>
</dbReference>
<evidence type="ECO:0000313" key="9">
    <source>
        <dbReference type="EMBL" id="PPH79519.1"/>
    </source>
</evidence>
<dbReference type="Proteomes" id="UP000239698">
    <property type="component" value="Unassembled WGS sequence"/>
</dbReference>
<dbReference type="SMART" id="SM00244">
    <property type="entry name" value="PHB"/>
    <property type="match status" value="1"/>
</dbReference>
<dbReference type="InterPro" id="IPR050710">
    <property type="entry name" value="Band7/mec-2_domain"/>
</dbReference>
<dbReference type="PANTHER" id="PTHR43327:SF10">
    <property type="entry name" value="STOMATIN-LIKE PROTEIN 2, MITOCHONDRIAL"/>
    <property type="match status" value="1"/>
</dbReference>
<keyword evidence="5 7" id="KW-0472">Membrane</keyword>
<comment type="similarity">
    <text evidence="2">Belongs to the band 7/mec-2 family.</text>
</comment>
<sequence>MDRPPVPARSGPHTRSRRESRRHRHRGRDRGRRPRRKEYPVTPSSAVALVVVAAVVLFALVVLFRAIRIIPQATAGVVERLGRYHKTLLPGLNLVVPFVDRVRPLIDLREQVVSFPPQPVITEDNLVVSIDTVVYFQVTDARAATYEIANYLGAVEQLTTTTLRNVVGGLNLEEALTSRDNINGQLRIVLDEATGKWGIRVGRVELKAIDPPLSIQDSMEKQMRAERDRRAVILTAEGTKQSQILNAEGQRQAAILAAEGQAKAAILRAEGEAKAITTVFHAIHEGRPDSELLAYQYLQTLPKIAEGSANKLWLIPSELTEALKGVGGVLGQRGQAASAAPPQDSPRGESTPASSETASSGIFSSEQVSPAPTPPLPAT</sequence>
<dbReference type="PRINTS" id="PR00721">
    <property type="entry name" value="STOMATIN"/>
</dbReference>
<dbReference type="PROSITE" id="PS01270">
    <property type="entry name" value="BAND_7"/>
    <property type="match status" value="1"/>
</dbReference>
<dbReference type="PANTHER" id="PTHR43327">
    <property type="entry name" value="STOMATIN-LIKE PROTEIN 2, MITOCHONDRIAL"/>
    <property type="match status" value="1"/>
</dbReference>
<evidence type="ECO:0000259" key="8">
    <source>
        <dbReference type="SMART" id="SM00244"/>
    </source>
</evidence>
<dbReference type="InterPro" id="IPR036013">
    <property type="entry name" value="Band_7/SPFH_dom_sf"/>
</dbReference>
<keyword evidence="4 7" id="KW-1133">Transmembrane helix</keyword>
<name>A0ABX5AJ61_RATRA</name>
<evidence type="ECO:0000256" key="6">
    <source>
        <dbReference type="SAM" id="MobiDB-lite"/>
    </source>
</evidence>
<evidence type="ECO:0000256" key="2">
    <source>
        <dbReference type="ARBA" id="ARBA00008164"/>
    </source>
</evidence>
<feature type="domain" description="Band 7" evidence="8">
    <location>
        <begin position="65"/>
        <end position="223"/>
    </location>
</feature>
<dbReference type="InterPro" id="IPR018080">
    <property type="entry name" value="Band_7/stomatin-like_CS"/>
</dbReference>
<feature type="compositionally biased region" description="Low complexity" evidence="6">
    <location>
        <begin position="348"/>
        <end position="361"/>
    </location>
</feature>
<feature type="region of interest" description="Disordered" evidence="6">
    <location>
        <begin position="1"/>
        <end position="39"/>
    </location>
</feature>
<keyword evidence="10" id="KW-1185">Reference proteome</keyword>
<reference evidence="9 10" key="1">
    <citation type="submission" date="2018-02" db="EMBL/GenBank/DDBJ databases">
        <title>Bacteriophage NCPPB3778 and a type I-E CRISPR drive the evolution of the US Biological Select Agent, Rathayibacter toxicus.</title>
        <authorList>
            <person name="Davis E.W.II."/>
            <person name="Tabima J.F."/>
            <person name="Weisberg A.J."/>
            <person name="Lopes L.D."/>
            <person name="Wiseman M.S."/>
            <person name="Wiseman M.S."/>
            <person name="Pupko T."/>
            <person name="Belcher M.S."/>
            <person name="Sechler A.J."/>
            <person name="Tancos M.A."/>
            <person name="Schroeder B.K."/>
            <person name="Murray T.D."/>
            <person name="Luster D.G."/>
            <person name="Schneider W.L."/>
            <person name="Rogers E."/>
            <person name="Andreote F.D."/>
            <person name="Grunwald N.J."/>
            <person name="Putnam M.L."/>
            <person name="Chang J.H."/>
        </authorList>
    </citation>
    <scope>NUCLEOTIDE SEQUENCE [LARGE SCALE GENOMIC DNA]</scope>
    <source>
        <strain evidence="9 10">AY1D6</strain>
    </source>
</reference>
<comment type="caution">
    <text evidence="9">The sequence shown here is derived from an EMBL/GenBank/DDBJ whole genome shotgun (WGS) entry which is preliminary data.</text>
</comment>
<evidence type="ECO:0000256" key="5">
    <source>
        <dbReference type="ARBA" id="ARBA00023136"/>
    </source>
</evidence>
<evidence type="ECO:0000256" key="7">
    <source>
        <dbReference type="SAM" id="Phobius"/>
    </source>
</evidence>
<comment type="subcellular location">
    <subcellularLocation>
        <location evidence="1">Membrane</location>
        <topology evidence="1">Single-pass membrane protein</topology>
    </subcellularLocation>
</comment>
<feature type="region of interest" description="Disordered" evidence="6">
    <location>
        <begin position="332"/>
        <end position="379"/>
    </location>
</feature>
<feature type="compositionally biased region" description="Basic residues" evidence="6">
    <location>
        <begin position="12"/>
        <end position="36"/>
    </location>
</feature>
<dbReference type="InterPro" id="IPR001107">
    <property type="entry name" value="Band_7"/>
</dbReference>
<dbReference type="Gene3D" id="3.30.479.30">
    <property type="entry name" value="Band 7 domain"/>
    <property type="match status" value="1"/>
</dbReference>
<evidence type="ECO:0000256" key="3">
    <source>
        <dbReference type="ARBA" id="ARBA00022692"/>
    </source>
</evidence>
<protein>
    <recommendedName>
        <fullName evidence="8">Band 7 domain-containing protein</fullName>
    </recommendedName>
</protein>
<evidence type="ECO:0000313" key="10">
    <source>
        <dbReference type="Proteomes" id="UP000239698"/>
    </source>
</evidence>
<evidence type="ECO:0000256" key="4">
    <source>
        <dbReference type="ARBA" id="ARBA00022989"/>
    </source>
</evidence>
<accession>A0ABX5AJ61</accession>
<dbReference type="CDD" id="cd08829">
    <property type="entry name" value="SPFH_paraslipin"/>
    <property type="match status" value="1"/>
</dbReference>
<dbReference type="EMBL" id="PSVT01000002">
    <property type="protein sequence ID" value="PPH79519.1"/>
    <property type="molecule type" value="Genomic_DNA"/>
</dbReference>
<evidence type="ECO:0000256" key="1">
    <source>
        <dbReference type="ARBA" id="ARBA00004167"/>
    </source>
</evidence>
<organism evidence="9 10">
    <name type="scientific">Rathayibacter rathayi</name>
    <name type="common">Corynebacterium rathayi</name>
    <dbReference type="NCBI Taxonomy" id="33887"/>
    <lineage>
        <taxon>Bacteria</taxon>
        <taxon>Bacillati</taxon>
        <taxon>Actinomycetota</taxon>
        <taxon>Actinomycetes</taxon>
        <taxon>Micrococcales</taxon>
        <taxon>Microbacteriaceae</taxon>
        <taxon>Rathayibacter</taxon>
    </lineage>
</organism>
<proteinExistence type="inferred from homology"/>
<dbReference type="Pfam" id="PF01145">
    <property type="entry name" value="Band_7"/>
    <property type="match status" value="1"/>
</dbReference>
<keyword evidence="3 7" id="KW-0812">Transmembrane</keyword>
<gene>
    <name evidence="9" type="ORF">C5C40_01930</name>
</gene>
<feature type="transmembrane region" description="Helical" evidence="7">
    <location>
        <begin position="41"/>
        <end position="64"/>
    </location>
</feature>
<dbReference type="InterPro" id="IPR001972">
    <property type="entry name" value="Stomatin_HflK_fam"/>
</dbReference>